<dbReference type="Gene3D" id="3.40.1110.10">
    <property type="entry name" value="Calcium-transporting ATPase, cytoplasmic domain N"/>
    <property type="match status" value="3"/>
</dbReference>
<dbReference type="GO" id="GO:0046872">
    <property type="term" value="F:metal ion binding"/>
    <property type="evidence" value="ECO:0007669"/>
    <property type="project" value="UniProtKB-KW"/>
</dbReference>
<dbReference type="PANTHER" id="PTHR24093:SF369">
    <property type="entry name" value="CALCIUM-TRANSPORTING ATPASE"/>
    <property type="match status" value="1"/>
</dbReference>
<feature type="signal peptide" evidence="11">
    <location>
        <begin position="1"/>
        <end position="22"/>
    </location>
</feature>
<dbReference type="Pfam" id="PF13246">
    <property type="entry name" value="Cation_ATPase"/>
    <property type="match status" value="2"/>
</dbReference>
<keyword evidence="6" id="KW-0460">Magnesium</keyword>
<evidence type="ECO:0000256" key="8">
    <source>
        <dbReference type="ARBA" id="ARBA00023136"/>
    </source>
</evidence>
<keyword evidence="11" id="KW-0732">Signal</keyword>
<accession>A0AAD9UW40</accession>
<dbReference type="PRINTS" id="PR00120">
    <property type="entry name" value="HATPASE"/>
</dbReference>
<dbReference type="SUPFAM" id="SSF81665">
    <property type="entry name" value="Calcium ATPase, transmembrane domain M"/>
    <property type="match status" value="2"/>
</dbReference>
<evidence type="ECO:0000256" key="3">
    <source>
        <dbReference type="ARBA" id="ARBA00022723"/>
    </source>
</evidence>
<feature type="transmembrane region" description="Helical" evidence="10">
    <location>
        <begin position="369"/>
        <end position="400"/>
    </location>
</feature>
<reference evidence="15" key="1">
    <citation type="journal article" date="2023" name="G3 (Bethesda)">
        <title>Whole genome assembly and annotation of the endangered Caribbean coral Acropora cervicornis.</title>
        <authorList>
            <person name="Selwyn J.D."/>
            <person name="Vollmer S.V."/>
        </authorList>
    </citation>
    <scope>NUCLEOTIDE SEQUENCE</scope>
    <source>
        <strain evidence="15">K2</strain>
    </source>
</reference>
<feature type="transmembrane region" description="Helical" evidence="10">
    <location>
        <begin position="114"/>
        <end position="133"/>
    </location>
</feature>
<dbReference type="SUPFAM" id="SSF81653">
    <property type="entry name" value="Calcium ATPase, transduction domain A"/>
    <property type="match status" value="2"/>
</dbReference>
<evidence type="ECO:0000313" key="15">
    <source>
        <dbReference type="EMBL" id="KAK2552121.1"/>
    </source>
</evidence>
<evidence type="ECO:0000256" key="6">
    <source>
        <dbReference type="ARBA" id="ARBA00022842"/>
    </source>
</evidence>
<keyword evidence="2 10" id="KW-0812">Transmembrane</keyword>
<feature type="domain" description="P-type ATPase A" evidence="12">
    <location>
        <begin position="1186"/>
        <end position="1276"/>
    </location>
</feature>
<dbReference type="InterPro" id="IPR059000">
    <property type="entry name" value="ATPase_P-type_domA"/>
</dbReference>
<evidence type="ECO:0000259" key="12">
    <source>
        <dbReference type="Pfam" id="PF00122"/>
    </source>
</evidence>
<comment type="caution">
    <text evidence="15">The sequence shown here is derived from an EMBL/GenBank/DDBJ whole genome shotgun (WGS) entry which is preliminary data.</text>
</comment>
<feature type="transmembrane region" description="Helical" evidence="10">
    <location>
        <begin position="2018"/>
        <end position="2037"/>
    </location>
</feature>
<dbReference type="GO" id="GO:0005524">
    <property type="term" value="F:ATP binding"/>
    <property type="evidence" value="ECO:0007669"/>
    <property type="project" value="UniProtKB-KW"/>
</dbReference>
<evidence type="ECO:0000256" key="4">
    <source>
        <dbReference type="ARBA" id="ARBA00022741"/>
    </source>
</evidence>
<proteinExistence type="predicted"/>
<evidence type="ECO:0000256" key="11">
    <source>
        <dbReference type="SAM" id="SignalP"/>
    </source>
</evidence>
<protein>
    <submittedName>
        <fullName evidence="15">Plasma membrane calcium-transporting ATPase 3</fullName>
    </submittedName>
</protein>
<dbReference type="InterPro" id="IPR023298">
    <property type="entry name" value="ATPase_P-typ_TM_dom_sf"/>
</dbReference>
<dbReference type="GO" id="GO:0012505">
    <property type="term" value="C:endomembrane system"/>
    <property type="evidence" value="ECO:0007669"/>
    <property type="project" value="UniProtKB-SubCell"/>
</dbReference>
<dbReference type="Pfam" id="PF00690">
    <property type="entry name" value="Cation_ATPase_N"/>
    <property type="match status" value="1"/>
</dbReference>
<dbReference type="Proteomes" id="UP001249851">
    <property type="component" value="Unassembled WGS sequence"/>
</dbReference>
<evidence type="ECO:0000256" key="7">
    <source>
        <dbReference type="ARBA" id="ARBA00022989"/>
    </source>
</evidence>
<keyword evidence="3" id="KW-0479">Metal-binding</keyword>
<feature type="transmembrane region" description="Helical" evidence="10">
    <location>
        <begin position="725"/>
        <end position="745"/>
    </location>
</feature>
<feature type="transmembrane region" description="Helical" evidence="10">
    <location>
        <begin position="2173"/>
        <end position="2196"/>
    </location>
</feature>
<evidence type="ECO:0000259" key="13">
    <source>
        <dbReference type="Pfam" id="PF00689"/>
    </source>
</evidence>
<feature type="transmembrane region" description="Helical" evidence="10">
    <location>
        <begin position="1309"/>
        <end position="1330"/>
    </location>
</feature>
<keyword evidence="4" id="KW-0547">Nucleotide-binding</keyword>
<dbReference type="Gene3D" id="2.70.150.10">
    <property type="entry name" value="Calcium-transporting ATPase, cytoplasmic transduction domain A"/>
    <property type="match status" value="2"/>
</dbReference>
<feature type="transmembrane region" description="Helical" evidence="10">
    <location>
        <begin position="329"/>
        <end position="349"/>
    </location>
</feature>
<feature type="transmembrane region" description="Helical" evidence="10">
    <location>
        <begin position="1350"/>
        <end position="1375"/>
    </location>
</feature>
<keyword evidence="7 10" id="KW-1133">Transmembrane helix</keyword>
<dbReference type="InterPro" id="IPR008250">
    <property type="entry name" value="ATPase_P-typ_transduc_dom_A_sf"/>
</dbReference>
<feature type="domain" description="P-type ATPase A" evidence="12">
    <location>
        <begin position="185"/>
        <end position="277"/>
    </location>
</feature>
<feature type="transmembrane region" description="Helical" evidence="10">
    <location>
        <begin position="145"/>
        <end position="166"/>
    </location>
</feature>
<organism evidence="15 16">
    <name type="scientific">Acropora cervicornis</name>
    <name type="common">Staghorn coral</name>
    <dbReference type="NCBI Taxonomy" id="6130"/>
    <lineage>
        <taxon>Eukaryota</taxon>
        <taxon>Metazoa</taxon>
        <taxon>Cnidaria</taxon>
        <taxon>Anthozoa</taxon>
        <taxon>Hexacorallia</taxon>
        <taxon>Scleractinia</taxon>
        <taxon>Astrocoeniina</taxon>
        <taxon>Acroporidae</taxon>
        <taxon>Acropora</taxon>
    </lineage>
</organism>
<dbReference type="SUPFAM" id="SSF81660">
    <property type="entry name" value="Metal cation-transporting ATPase, ATP-binding domain N"/>
    <property type="match status" value="2"/>
</dbReference>
<dbReference type="GO" id="GO:0016887">
    <property type="term" value="F:ATP hydrolysis activity"/>
    <property type="evidence" value="ECO:0007669"/>
    <property type="project" value="InterPro"/>
</dbReference>
<feature type="transmembrane region" description="Helical" evidence="10">
    <location>
        <begin position="1151"/>
        <end position="1170"/>
    </location>
</feature>
<keyword evidence="8 10" id="KW-0472">Membrane</keyword>
<feature type="transmembrane region" description="Helical" evidence="10">
    <location>
        <begin position="2133"/>
        <end position="2152"/>
    </location>
</feature>
<evidence type="ECO:0000256" key="10">
    <source>
        <dbReference type="SAM" id="Phobius"/>
    </source>
</evidence>
<dbReference type="EMBL" id="JARQWQ010000090">
    <property type="protein sequence ID" value="KAK2552121.1"/>
    <property type="molecule type" value="Genomic_DNA"/>
</dbReference>
<dbReference type="Pfam" id="PF00689">
    <property type="entry name" value="Cation_ATPase_C"/>
    <property type="match status" value="2"/>
</dbReference>
<dbReference type="GO" id="GO:0005388">
    <property type="term" value="F:P-type calcium transporter activity"/>
    <property type="evidence" value="ECO:0007669"/>
    <property type="project" value="TreeGrafter"/>
</dbReference>
<keyword evidence="5" id="KW-0067">ATP-binding</keyword>
<dbReference type="InterPro" id="IPR004014">
    <property type="entry name" value="ATPase_P-typ_cation-transptr_N"/>
</dbReference>
<feature type="domain" description="Cation-transporting P-type ATPase C-terminal" evidence="13">
    <location>
        <begin position="2043"/>
        <end position="2226"/>
    </location>
</feature>
<evidence type="ECO:0000256" key="1">
    <source>
        <dbReference type="ARBA" id="ARBA00004127"/>
    </source>
</evidence>
<evidence type="ECO:0000256" key="2">
    <source>
        <dbReference type="ARBA" id="ARBA00022692"/>
    </source>
</evidence>
<gene>
    <name evidence="15" type="ORF">P5673_026873</name>
</gene>
<dbReference type="GO" id="GO:0005886">
    <property type="term" value="C:plasma membrane"/>
    <property type="evidence" value="ECO:0007669"/>
    <property type="project" value="TreeGrafter"/>
</dbReference>
<dbReference type="InterPro" id="IPR001757">
    <property type="entry name" value="P_typ_ATPase"/>
</dbReference>
<evidence type="ECO:0000256" key="5">
    <source>
        <dbReference type="ARBA" id="ARBA00022840"/>
    </source>
</evidence>
<dbReference type="Pfam" id="PF00122">
    <property type="entry name" value="E1-E2_ATPase"/>
    <property type="match status" value="2"/>
</dbReference>
<feature type="chain" id="PRO_5041899014" evidence="11">
    <location>
        <begin position="23"/>
        <end position="2301"/>
    </location>
</feature>
<feature type="domain" description="Cation-transporting P-type ATPase C-terminal" evidence="13">
    <location>
        <begin position="743"/>
        <end position="869"/>
    </location>
</feature>
<keyword evidence="16" id="KW-1185">Reference proteome</keyword>
<dbReference type="PRINTS" id="PR00119">
    <property type="entry name" value="CATATPASE"/>
</dbReference>
<evidence type="ECO:0000313" key="16">
    <source>
        <dbReference type="Proteomes" id="UP001249851"/>
    </source>
</evidence>
<feature type="transmembrane region" description="Helical" evidence="10">
    <location>
        <begin position="2208"/>
        <end position="2229"/>
    </location>
</feature>
<dbReference type="Gene3D" id="1.20.1110.10">
    <property type="entry name" value="Calcium-transporting ATPase, transmembrane domain"/>
    <property type="match status" value="4"/>
</dbReference>
<dbReference type="NCBIfam" id="TIGR01494">
    <property type="entry name" value="ATPase_P-type"/>
    <property type="match status" value="1"/>
</dbReference>
<dbReference type="SUPFAM" id="SSF56784">
    <property type="entry name" value="HAD-like"/>
    <property type="match status" value="2"/>
</dbReference>
<dbReference type="GO" id="GO:0051480">
    <property type="term" value="P:regulation of cytosolic calcium ion concentration"/>
    <property type="evidence" value="ECO:0007669"/>
    <property type="project" value="TreeGrafter"/>
</dbReference>
<evidence type="ECO:0000259" key="14">
    <source>
        <dbReference type="Pfam" id="PF00690"/>
    </source>
</evidence>
<reference evidence="15" key="2">
    <citation type="journal article" date="2023" name="Science">
        <title>Genomic signatures of disease resistance in endangered staghorn corals.</title>
        <authorList>
            <person name="Vollmer S.V."/>
            <person name="Selwyn J.D."/>
            <person name="Despard B.A."/>
            <person name="Roesel C.L."/>
        </authorList>
    </citation>
    <scope>NUCLEOTIDE SEQUENCE</scope>
    <source>
        <strain evidence="15">K2</strain>
    </source>
</reference>
<feature type="transmembrane region" description="Helical" evidence="10">
    <location>
        <begin position="2090"/>
        <end position="2113"/>
    </location>
</feature>
<evidence type="ECO:0000256" key="9">
    <source>
        <dbReference type="SAM" id="MobiDB-lite"/>
    </source>
</evidence>
<name>A0AAD9UW40_ACRCE</name>
<sequence>MNASTAVVVVVYWLHQFLRTMADEVDAKFIPDFTNTTKERLVDLMGGDGSLEATVGKFGSVNNIIHDLRTSSTKGVIGIGEAVHHRQEKFDSNLIPLRPPKNILNYLLCAMKDWVILVLFIGGLVSFILGAVFPEKCEGHYKLVVAMYEGIGIMGTVVVMILLTAFSDYLKETDFRRLHARINRERRTNVIRSGKMTEIVAQDIVVGDLCQLSVGTLIPADGIVVQQNGLVVNESALTRNTAMAPKEMHSLVYAGTHVVDGCGKMIVLAVGLNTQLHMRRQQSVTTPTLITFKPAFPGQPEYPDEGTISFEHKEDSALLQGKINKVQVALGRIGIVLAVVAILVIIIRFSVYTFSTLGLTFDPSHFNEYIRAVIIGVVVLIIVVPEALSLVVSTSVAFCVRKMYHDQALVRHVDMLETMGNITNLCCNKTGVLTQNRRVVSKSYLGEKEYQGEPQQYKDDIPKTLFTELCKAISVNTSYLAQILEEGADNIPKQGGNRIDAALLQYLFELGEYYQTWRDYYPEDRLIKVFEFTSCDKCRTTIIDDGQEGFYKVPDAVRKCQKAGITVRMVTGDNVITARSVAIKCGIITPNDESLVYDGEEFNSYIRDPDTKINEERFNTMWPKLCVLARAKPSDKFTFVKGMMQSHIKPSGEIVAVTGSGANDGPVLRMADVGFTMGVAGTAISKEASDVILLNDDFNSIVNAIKWGRHIYYTVLKFLQFQFTVSWVAVIVVIVGACLVGRSPLVATQLLWINLIMDTLACFALTRDIPTDDLLNYKPYGRHKPLISRTLLRNVIGHSIYQLVVLFVLILKGSDLFDIADGFRSAMSCKPGQHSSVVFTTFVFMQLFNEINSRMLQERNVFTGIHKNYGMDWDQWMWCLFLGFSELLWAQLIFAIPKDVLPAWMRCAADGAPQGRGIAYMRSCSRMEQTDSGIKSSMLSPLTDLPSEPQFPVPEVREERLSLTVEGVFIQYFDITVAYRNLTVERYCYPVTFESHKISSKSLLRRFAKQTVNMADTTNQCNCAPDFDNHEQLQGSLIGLMNTEGKVAVERIERELGGIKGIAKRLHSSTEKGLIGIQDGLTKRQVFGLNVTPRTAVKPPQSFVRSLVYSLTDSVLVILVAGAIAALMLGWFHPEICGGIQETKTAWMEGVGILGTVVFIVLISAMSEYFRDFEFYIMQKRLEKSRICSVVRSGEELRLCFGDIVVGDLCVLKTGAIVPADGVLTQINELITNEKVIGGQKNVVKAQNEDPLVFAGSHVINGSGRFLVTAVGEHTKGFRSSRARAMSPKSSPVDDGSNSLQGKLNKASAVLGLIGIVLGVLVALIIILRFSIQTYSVEGKKYNESHWIEFVQAIILGIVVVIIAEPEGLTLAVTISLSYCIDKMHANNILVRNVDAVEKMGNLTTICCGKTGVLTELSRMNVTEQVVECYIAETVHKGDPRYYKKKLPPSLVKELCNGIAVNTSYSSNVTMSGPQCLSKQIGDRTECALLQFSLDLGEYYPFVRDNHPEDSFFKVFKFSVERKTMTTVVTEDKGFTIYSKGAPEVILQRCTQIVRKNGNVGKFLPEDKLRVDEIIKHMQEKSHLKVLCLAYRYFYPSEKTSTEYWDKEEEVASQLTLLGLLGIETVDQSVSASESRKRVVEGAIADQPFKSFQDLKGFKKISLENRAFIDELCRGITVNTSYSSNIQSEDADNLPRHVGDSIDCALLQFVLEMGESYQIWRDEYPEETLVYRSLSPKGVPFSEEFALVVIQHSDDARGYTLYCRGATSYLLPLCTNMACTTRGSKPFIDSDKFNMKRKISDLENRKPSIEVVCLTSKWISSLPDSNTWEDEALLSDLTLVGFVGIDETVRAQVPDAVSGLRDAGIKVCMVTGDNLSSAGSFGSKSGLLSPTENWKLEEFSFFGCDSRMFKTVDQNKFDEWWPNELRILATAGPEERLKLVNHIKSTRTSSHGEVVAVTALGVNDGKVLRTADVGLTMGVAGTDMAKESADIVLQDDNFSSIIEAVKWGRNVYESILKYLQFQFTVTWVAIIVVVVGACVTKRSPLSATQLLWVNLIMDALASLALTRDPPSHDVLTHKPYGGHKPLVSRLVLRNVIFHSIYQLGVMFVLMFVFPDFLDMRNGYEESSVCRPTQHGTMVFTTFVFMTLFNEINCRRVQDRNVFDGILHGKLRDINFVFIIIWILTFGIQLVIVQTFTNAFRVVDMEWDQWMWCLFFGFSELIWAQIVFSVPKSVIPRKIRCCSSGISSNKEGCWNKFSRIRGISKVRRQNQTMYVYGQEMGRPFANDVYPENSFAIPMEERD</sequence>
<dbReference type="InterPro" id="IPR036412">
    <property type="entry name" value="HAD-like_sf"/>
</dbReference>
<dbReference type="InterPro" id="IPR006068">
    <property type="entry name" value="ATPase_P-typ_cation-transptr_C"/>
</dbReference>
<dbReference type="InterPro" id="IPR023299">
    <property type="entry name" value="ATPase_P-typ_cyto_dom_N"/>
</dbReference>
<feature type="domain" description="Cation-transporting P-type ATPase N-terminal" evidence="14">
    <location>
        <begin position="59"/>
        <end position="126"/>
    </location>
</feature>
<comment type="subcellular location">
    <subcellularLocation>
        <location evidence="1">Endomembrane system</location>
        <topology evidence="1">Multi-pass membrane protein</topology>
    </subcellularLocation>
</comment>
<feature type="transmembrane region" description="Helical" evidence="10">
    <location>
        <begin position="1107"/>
        <end position="1131"/>
    </location>
</feature>
<feature type="region of interest" description="Disordered" evidence="9">
    <location>
        <begin position="1279"/>
        <end position="1298"/>
    </location>
</feature>
<dbReference type="PANTHER" id="PTHR24093">
    <property type="entry name" value="CATION TRANSPORTING ATPASE"/>
    <property type="match status" value="1"/>
</dbReference>